<dbReference type="InterPro" id="IPR009057">
    <property type="entry name" value="Homeodomain-like_sf"/>
</dbReference>
<dbReference type="Gene3D" id="1.10.10.60">
    <property type="entry name" value="Homeodomain-like"/>
    <property type="match status" value="1"/>
</dbReference>
<dbReference type="InterPro" id="IPR001647">
    <property type="entry name" value="HTH_TetR"/>
</dbReference>
<dbReference type="SUPFAM" id="SSF48498">
    <property type="entry name" value="Tetracyclin repressor-like, C-terminal domain"/>
    <property type="match status" value="1"/>
</dbReference>
<feature type="domain" description="HTH tetR-type" evidence="3">
    <location>
        <begin position="15"/>
        <end position="75"/>
    </location>
</feature>
<evidence type="ECO:0000256" key="2">
    <source>
        <dbReference type="PROSITE-ProRule" id="PRU00335"/>
    </source>
</evidence>
<keyword evidence="1 2" id="KW-0238">DNA-binding</keyword>
<dbReference type="InterPro" id="IPR036271">
    <property type="entry name" value="Tet_transcr_reg_TetR-rel_C_sf"/>
</dbReference>
<name>A0ABT7SYS9_9ALTE</name>
<evidence type="ECO:0000313" key="4">
    <source>
        <dbReference type="EMBL" id="MDM7861333.1"/>
    </source>
</evidence>
<sequence>MTVDSRQSKKEVTRLKNELRILDAAEKLFSQAGYDGASMSMIAKEASVPKANVLYYFKSKDNLYEAVIDRIVSTWNLGLDNITPAHDPAEVLYNYIRAKVKLAIKQPMQSKLFASEIIRGAPYLKDYLRVKARPWLRDKVCVFEAWMQQGKMDTVDPNHLLFTIWSATQYYADFEAEVLLVMNKIEYEDADFDAITQSVASIILKGVGLTIPDSIKSGQS</sequence>
<proteinExistence type="predicted"/>
<protein>
    <submittedName>
        <fullName evidence="4">TetR/AcrR family transcriptional regulator</fullName>
    </submittedName>
</protein>
<evidence type="ECO:0000313" key="5">
    <source>
        <dbReference type="Proteomes" id="UP001234343"/>
    </source>
</evidence>
<feature type="DNA-binding region" description="H-T-H motif" evidence="2">
    <location>
        <begin position="38"/>
        <end position="57"/>
    </location>
</feature>
<dbReference type="InterPro" id="IPR050109">
    <property type="entry name" value="HTH-type_TetR-like_transc_reg"/>
</dbReference>
<dbReference type="PANTHER" id="PTHR30328:SF54">
    <property type="entry name" value="HTH-TYPE TRANSCRIPTIONAL REPRESSOR SCO4008"/>
    <property type="match status" value="1"/>
</dbReference>
<reference evidence="4 5" key="1">
    <citation type="submission" date="2023-06" db="EMBL/GenBank/DDBJ databases">
        <title>Alteromonas sp. ASW11-36 isolated from intertidal sand.</title>
        <authorList>
            <person name="Li Y."/>
        </authorList>
    </citation>
    <scope>NUCLEOTIDE SEQUENCE [LARGE SCALE GENOMIC DNA]</scope>
    <source>
        <strain evidence="4 5">ASW11-36</strain>
    </source>
</reference>
<dbReference type="Pfam" id="PF08362">
    <property type="entry name" value="TetR_C_3"/>
    <property type="match status" value="1"/>
</dbReference>
<dbReference type="PANTHER" id="PTHR30328">
    <property type="entry name" value="TRANSCRIPTIONAL REPRESSOR"/>
    <property type="match status" value="1"/>
</dbReference>
<dbReference type="InterPro" id="IPR013573">
    <property type="entry name" value="Tscrpt_reg_YcdC_C"/>
</dbReference>
<comment type="caution">
    <text evidence="4">The sequence shown here is derived from an EMBL/GenBank/DDBJ whole genome shotgun (WGS) entry which is preliminary data.</text>
</comment>
<dbReference type="Pfam" id="PF00440">
    <property type="entry name" value="TetR_N"/>
    <property type="match status" value="1"/>
</dbReference>
<accession>A0ABT7SYS9</accession>
<dbReference type="EMBL" id="JAUCBP010000010">
    <property type="protein sequence ID" value="MDM7861333.1"/>
    <property type="molecule type" value="Genomic_DNA"/>
</dbReference>
<gene>
    <name evidence="4" type="ORF">QTP81_12070</name>
</gene>
<evidence type="ECO:0000256" key="1">
    <source>
        <dbReference type="ARBA" id="ARBA00023125"/>
    </source>
</evidence>
<dbReference type="PRINTS" id="PR00455">
    <property type="entry name" value="HTHTETR"/>
</dbReference>
<dbReference type="RefSeq" id="WP_289365774.1">
    <property type="nucleotide sequence ID" value="NZ_JAUCBP010000010.1"/>
</dbReference>
<evidence type="ECO:0000259" key="3">
    <source>
        <dbReference type="PROSITE" id="PS50977"/>
    </source>
</evidence>
<dbReference type="PROSITE" id="PS50977">
    <property type="entry name" value="HTH_TETR_2"/>
    <property type="match status" value="1"/>
</dbReference>
<dbReference type="SUPFAM" id="SSF46689">
    <property type="entry name" value="Homeodomain-like"/>
    <property type="match status" value="1"/>
</dbReference>
<dbReference type="Gene3D" id="1.10.357.10">
    <property type="entry name" value="Tetracycline Repressor, domain 2"/>
    <property type="match status" value="1"/>
</dbReference>
<keyword evidence="5" id="KW-1185">Reference proteome</keyword>
<dbReference type="Proteomes" id="UP001234343">
    <property type="component" value="Unassembled WGS sequence"/>
</dbReference>
<organism evidence="4 5">
    <name type="scientific">Alteromonas arenosi</name>
    <dbReference type="NCBI Taxonomy" id="3055817"/>
    <lineage>
        <taxon>Bacteria</taxon>
        <taxon>Pseudomonadati</taxon>
        <taxon>Pseudomonadota</taxon>
        <taxon>Gammaproteobacteria</taxon>
        <taxon>Alteromonadales</taxon>
        <taxon>Alteromonadaceae</taxon>
        <taxon>Alteromonas/Salinimonas group</taxon>
        <taxon>Alteromonas</taxon>
    </lineage>
</organism>